<feature type="domain" description="Response regulatory" evidence="19">
    <location>
        <begin position="778"/>
        <end position="899"/>
    </location>
</feature>
<dbReference type="SUPFAM" id="SSF47226">
    <property type="entry name" value="Histidine-containing phosphotransfer domain, HPT domain"/>
    <property type="match status" value="1"/>
</dbReference>
<dbReference type="PROSITE" id="PS50894">
    <property type="entry name" value="HPT"/>
    <property type="match status" value="1"/>
</dbReference>
<evidence type="ECO:0000256" key="14">
    <source>
        <dbReference type="PROSITE-ProRule" id="PRU00110"/>
    </source>
</evidence>
<feature type="domain" description="Response regulatory" evidence="19">
    <location>
        <begin position="637"/>
        <end position="756"/>
    </location>
</feature>
<dbReference type="GO" id="GO:0005886">
    <property type="term" value="C:plasma membrane"/>
    <property type="evidence" value="ECO:0007669"/>
    <property type="project" value="UniProtKB-SubCell"/>
</dbReference>
<evidence type="ECO:0000256" key="17">
    <source>
        <dbReference type="SAM" id="Phobius"/>
    </source>
</evidence>
<evidence type="ECO:0000256" key="5">
    <source>
        <dbReference type="ARBA" id="ARBA00022553"/>
    </source>
</evidence>
<dbReference type="InterPro" id="IPR035965">
    <property type="entry name" value="PAS-like_dom_sf"/>
</dbReference>
<evidence type="ECO:0000259" key="19">
    <source>
        <dbReference type="PROSITE" id="PS50110"/>
    </source>
</evidence>
<dbReference type="InterPro" id="IPR000700">
    <property type="entry name" value="PAS-assoc_C"/>
</dbReference>
<keyword evidence="8" id="KW-0547">Nucleotide-binding</keyword>
<feature type="domain" description="PAC" evidence="21">
    <location>
        <begin position="324"/>
        <end position="376"/>
    </location>
</feature>
<dbReference type="InterPro" id="IPR000014">
    <property type="entry name" value="PAS"/>
</dbReference>
<feature type="coiled-coil region" evidence="16">
    <location>
        <begin position="215"/>
        <end position="245"/>
    </location>
</feature>
<feature type="domain" description="Histidine kinase" evidence="18">
    <location>
        <begin position="394"/>
        <end position="616"/>
    </location>
</feature>
<dbReference type="PRINTS" id="PR00344">
    <property type="entry name" value="BCTRLSENSOR"/>
</dbReference>
<dbReference type="Gene3D" id="1.20.120.160">
    <property type="entry name" value="HPT domain"/>
    <property type="match status" value="1"/>
</dbReference>
<reference evidence="23 24" key="1">
    <citation type="submission" date="2020-04" db="EMBL/GenBank/DDBJ databases">
        <title>Flammeovirga sp. SR4, a novel species isolated from seawater.</title>
        <authorList>
            <person name="Wang X."/>
        </authorList>
    </citation>
    <scope>NUCLEOTIDE SEQUENCE [LARGE SCALE GENOMIC DNA]</scope>
    <source>
        <strain evidence="23 24">ATCC 23126</strain>
    </source>
</reference>
<dbReference type="Pfam" id="PF00512">
    <property type="entry name" value="HisKA"/>
    <property type="match status" value="1"/>
</dbReference>
<dbReference type="PROSITE" id="PS50112">
    <property type="entry name" value="PAS"/>
    <property type="match status" value="1"/>
</dbReference>
<keyword evidence="5 15" id="KW-0597">Phosphoprotein</keyword>
<dbReference type="CDD" id="cd16922">
    <property type="entry name" value="HATPase_EvgS-ArcB-TorS-like"/>
    <property type="match status" value="1"/>
</dbReference>
<dbReference type="GO" id="GO:0000155">
    <property type="term" value="F:phosphorelay sensor kinase activity"/>
    <property type="evidence" value="ECO:0007669"/>
    <property type="project" value="InterPro"/>
</dbReference>
<feature type="modified residue" description="4-aspartylphosphate" evidence="15">
    <location>
        <position position="688"/>
    </location>
</feature>
<dbReference type="PANTHER" id="PTHR45339">
    <property type="entry name" value="HYBRID SIGNAL TRANSDUCTION HISTIDINE KINASE J"/>
    <property type="match status" value="1"/>
</dbReference>
<sequence>MSKQPILDPRYKNKRETTFFFLASLLTAIAFSFFGWELYHSYRDSERENRIIWKVSSLQKQIIYYDEVLTTSTQMAALTGDRKWEDKYRVYEEKLDDAIKEALVLEESKEIRNLLNQTSSANEKLIEIENRVFQLIAQGQKEGAFLLLNSSEYNDQKSVYISSMQKFSTLLDQQIKNIFNQKEKRIKIDLTGVILSIIGAIIGWILVFRMNRRLHKNLYTNNVDLQENLEKLEVLNKNLDEIVETRTQELGIFRRFAESSSNGLGMADMRDQSIVYVNDSLKVLLGEDEVDAVYEKKIQSYYTEESKQKIQEEVLPVVMETGAWSGELKMKTAKNQYVSTFENYFLVKNEAGEPVYLADVIIDISDRRAAEDELKAAKTIAEEAASAKSMFLANMSHEIRTPMNAIMGLTNLVLDTDLNDKQQDYLKKIQLSSQSLLGIVNDVLDFSKIEAGKVDIESIHFNLNNEVLENISTVISLKAADKGIALNFEISPDLPQVLRGDPLRLGQIILNLLNNAVKFTSKGSVTLRAFIQDTSAEGATLRVEVTDTGIGLTEEQRKGLFESFNQADTSTTRKYGGTGLGLSISKKLSELMGGEIGVESTYGIGSTFWFTVQCERVDPSSITNENSYHLKSLIGSKVLVVDDNQNSCLVLKGYLEGFGCNVMIKNSGEEALELIEGSNTTFDFILMDWRMPGIDGVETTKRIRQLSKIHATTDILMVTAHDKVELGKQLDEHQVSGIIVKPVEEQQLLDTLLSRFGFAASSEFKNKNGFPKQVVGAKVLLVEDNEINQLIASEVLAKQGVFIDTVDNGQKGIEAVIKAYEEGDPYEGVLMDIQMPVMDGYQATIELRKDQRFTDLPIIAMTANAMSQDKDRAREAGMNDHIAKPIENEQLFAIMGRWIKAENPELHNKSPKEEQQPTSQESEIVIEGIDTVSAIKRCGGNKELFISVLQKFAEKQKDAKSRLLKIEEEQNFTLLQEEAHAIKGVAANLGISNVYSQAEFVEHALKYNKGYEKALLDDLIAEVEKSLGIINHYFKGFEQKETSNDVVDIIENLSPLVDELNEFLEAGDPEASEIIKKIIPSVKDEKTVDKLKEIEQKVSQYEFEEGASILKSLEL</sequence>
<gene>
    <name evidence="23" type="ORF">HHU12_08135</name>
</gene>
<keyword evidence="6" id="KW-0808">Transferase</keyword>
<dbReference type="Gene3D" id="1.10.287.130">
    <property type="match status" value="1"/>
</dbReference>
<dbReference type="Gene3D" id="3.30.565.10">
    <property type="entry name" value="Histidine kinase-like ATPase, C-terminal domain"/>
    <property type="match status" value="1"/>
</dbReference>
<evidence type="ECO:0000259" key="18">
    <source>
        <dbReference type="PROSITE" id="PS50109"/>
    </source>
</evidence>
<comment type="caution">
    <text evidence="23">The sequence shown here is derived from an EMBL/GenBank/DDBJ whole genome shotgun (WGS) entry which is preliminary data.</text>
</comment>
<dbReference type="Proteomes" id="UP000576082">
    <property type="component" value="Unassembled WGS sequence"/>
</dbReference>
<dbReference type="SUPFAM" id="SSF55874">
    <property type="entry name" value="ATPase domain of HSP90 chaperone/DNA topoisomerase II/histidine kinase"/>
    <property type="match status" value="1"/>
</dbReference>
<dbReference type="FunFam" id="3.30.565.10:FF:000010">
    <property type="entry name" value="Sensor histidine kinase RcsC"/>
    <property type="match status" value="1"/>
</dbReference>
<evidence type="ECO:0000259" key="21">
    <source>
        <dbReference type="PROSITE" id="PS50113"/>
    </source>
</evidence>
<dbReference type="EC" id="2.7.13.3" evidence="3"/>
<evidence type="ECO:0000313" key="23">
    <source>
        <dbReference type="EMBL" id="NME67924.1"/>
    </source>
</evidence>
<dbReference type="PANTHER" id="PTHR45339:SF1">
    <property type="entry name" value="HYBRID SIGNAL TRANSDUCTION HISTIDINE KINASE J"/>
    <property type="match status" value="1"/>
</dbReference>
<evidence type="ECO:0000256" key="2">
    <source>
        <dbReference type="ARBA" id="ARBA00004651"/>
    </source>
</evidence>
<dbReference type="PROSITE" id="PS50109">
    <property type="entry name" value="HIS_KIN"/>
    <property type="match status" value="1"/>
</dbReference>
<feature type="transmembrane region" description="Helical" evidence="17">
    <location>
        <begin position="188"/>
        <end position="207"/>
    </location>
</feature>
<dbReference type="InterPro" id="IPR004358">
    <property type="entry name" value="Sig_transdc_His_kin-like_C"/>
</dbReference>
<dbReference type="InterPro" id="IPR036641">
    <property type="entry name" value="HPT_dom_sf"/>
</dbReference>
<evidence type="ECO:0000256" key="12">
    <source>
        <dbReference type="ARBA" id="ARBA00023012"/>
    </source>
</evidence>
<keyword evidence="4" id="KW-1003">Cell membrane</keyword>
<feature type="modified residue" description="4-aspartylphosphate" evidence="15">
    <location>
        <position position="832"/>
    </location>
</feature>
<accession>A0A7X9RTT8</accession>
<evidence type="ECO:0000259" key="22">
    <source>
        <dbReference type="PROSITE" id="PS50894"/>
    </source>
</evidence>
<dbReference type="EMBL" id="JABANE010000016">
    <property type="protein sequence ID" value="NME67924.1"/>
    <property type="molecule type" value="Genomic_DNA"/>
</dbReference>
<dbReference type="PROSITE" id="PS50110">
    <property type="entry name" value="RESPONSE_REGULATORY"/>
    <property type="match status" value="2"/>
</dbReference>
<dbReference type="InterPro" id="IPR001789">
    <property type="entry name" value="Sig_transdc_resp-reg_receiver"/>
</dbReference>
<feature type="coiled-coil region" evidence="16">
    <location>
        <begin position="81"/>
        <end position="131"/>
    </location>
</feature>
<keyword evidence="13 17" id="KW-0472">Membrane</keyword>
<evidence type="ECO:0000256" key="8">
    <source>
        <dbReference type="ARBA" id="ARBA00022741"/>
    </source>
</evidence>
<evidence type="ECO:0000256" key="6">
    <source>
        <dbReference type="ARBA" id="ARBA00022679"/>
    </source>
</evidence>
<dbReference type="GO" id="GO:0005524">
    <property type="term" value="F:ATP binding"/>
    <property type="evidence" value="ECO:0007669"/>
    <property type="project" value="UniProtKB-KW"/>
</dbReference>
<keyword evidence="24" id="KW-1185">Reference proteome</keyword>
<dbReference type="Pfam" id="PF00072">
    <property type="entry name" value="Response_reg"/>
    <property type="match status" value="2"/>
</dbReference>
<feature type="domain" description="HPt" evidence="22">
    <location>
        <begin position="941"/>
        <end position="1037"/>
    </location>
</feature>
<keyword evidence="9" id="KW-0418">Kinase</keyword>
<evidence type="ECO:0000256" key="16">
    <source>
        <dbReference type="SAM" id="Coils"/>
    </source>
</evidence>
<dbReference type="InterPro" id="IPR036097">
    <property type="entry name" value="HisK_dim/P_sf"/>
</dbReference>
<keyword evidence="7 17" id="KW-0812">Transmembrane</keyword>
<feature type="domain" description="PAS" evidence="20">
    <location>
        <begin position="249"/>
        <end position="322"/>
    </location>
</feature>
<dbReference type="SUPFAM" id="SSF52172">
    <property type="entry name" value="CheY-like"/>
    <property type="match status" value="2"/>
</dbReference>
<dbReference type="SMART" id="SM00387">
    <property type="entry name" value="HATPase_c"/>
    <property type="match status" value="1"/>
</dbReference>
<dbReference type="SMART" id="SM00448">
    <property type="entry name" value="REC"/>
    <property type="match status" value="2"/>
</dbReference>
<evidence type="ECO:0000256" key="3">
    <source>
        <dbReference type="ARBA" id="ARBA00012438"/>
    </source>
</evidence>
<dbReference type="Gene3D" id="3.40.50.2300">
    <property type="match status" value="2"/>
</dbReference>
<protein>
    <recommendedName>
        <fullName evidence="3">histidine kinase</fullName>
        <ecNumber evidence="3">2.7.13.3</ecNumber>
    </recommendedName>
</protein>
<evidence type="ECO:0000259" key="20">
    <source>
        <dbReference type="PROSITE" id="PS50112"/>
    </source>
</evidence>
<evidence type="ECO:0000256" key="7">
    <source>
        <dbReference type="ARBA" id="ARBA00022692"/>
    </source>
</evidence>
<feature type="transmembrane region" description="Helical" evidence="17">
    <location>
        <begin position="20"/>
        <end position="39"/>
    </location>
</feature>
<proteinExistence type="predicted"/>
<dbReference type="InterPro" id="IPR003661">
    <property type="entry name" value="HisK_dim/P_dom"/>
</dbReference>
<dbReference type="InterPro" id="IPR036890">
    <property type="entry name" value="HATPase_C_sf"/>
</dbReference>
<dbReference type="InterPro" id="IPR005467">
    <property type="entry name" value="His_kinase_dom"/>
</dbReference>
<dbReference type="InterPro" id="IPR011006">
    <property type="entry name" value="CheY-like_superfamily"/>
</dbReference>
<feature type="modified residue" description="Phosphohistidine" evidence="14">
    <location>
        <position position="980"/>
    </location>
</feature>
<dbReference type="CDD" id="cd17546">
    <property type="entry name" value="REC_hyHK_CKI1_RcsC-like"/>
    <property type="match status" value="2"/>
</dbReference>
<keyword evidence="11 17" id="KW-1133">Transmembrane helix</keyword>
<dbReference type="InterPro" id="IPR003594">
    <property type="entry name" value="HATPase_dom"/>
</dbReference>
<evidence type="ECO:0000256" key="11">
    <source>
        <dbReference type="ARBA" id="ARBA00022989"/>
    </source>
</evidence>
<dbReference type="CDD" id="cd00082">
    <property type="entry name" value="HisKA"/>
    <property type="match status" value="1"/>
</dbReference>
<dbReference type="AlphaFoldDB" id="A0A7X9RTT8"/>
<dbReference type="SUPFAM" id="SSF55785">
    <property type="entry name" value="PYP-like sensor domain (PAS domain)"/>
    <property type="match status" value="1"/>
</dbReference>
<comment type="catalytic activity">
    <reaction evidence="1">
        <text>ATP + protein L-histidine = ADP + protein N-phospho-L-histidine.</text>
        <dbReference type="EC" id="2.7.13.3"/>
    </reaction>
</comment>
<dbReference type="SMART" id="SM00388">
    <property type="entry name" value="HisKA"/>
    <property type="match status" value="1"/>
</dbReference>
<organism evidence="23 24">
    <name type="scientific">Flammeovirga aprica JL-4</name>
    <dbReference type="NCBI Taxonomy" id="694437"/>
    <lineage>
        <taxon>Bacteria</taxon>
        <taxon>Pseudomonadati</taxon>
        <taxon>Bacteroidota</taxon>
        <taxon>Cytophagia</taxon>
        <taxon>Cytophagales</taxon>
        <taxon>Flammeovirgaceae</taxon>
        <taxon>Flammeovirga</taxon>
    </lineage>
</organism>
<evidence type="ECO:0000256" key="13">
    <source>
        <dbReference type="ARBA" id="ARBA00023136"/>
    </source>
</evidence>
<evidence type="ECO:0000256" key="9">
    <source>
        <dbReference type="ARBA" id="ARBA00022777"/>
    </source>
</evidence>
<dbReference type="Gene3D" id="3.30.450.20">
    <property type="entry name" value="PAS domain"/>
    <property type="match status" value="1"/>
</dbReference>
<dbReference type="PROSITE" id="PS50113">
    <property type="entry name" value="PAC"/>
    <property type="match status" value="1"/>
</dbReference>
<dbReference type="InterPro" id="IPR008207">
    <property type="entry name" value="Sig_transdc_His_kin_Hpt_dom"/>
</dbReference>
<evidence type="ECO:0000256" key="1">
    <source>
        <dbReference type="ARBA" id="ARBA00000085"/>
    </source>
</evidence>
<evidence type="ECO:0000256" key="15">
    <source>
        <dbReference type="PROSITE-ProRule" id="PRU00169"/>
    </source>
</evidence>
<dbReference type="SUPFAM" id="SSF47384">
    <property type="entry name" value="Homodimeric domain of signal transducing histidine kinase"/>
    <property type="match status" value="1"/>
</dbReference>
<dbReference type="FunFam" id="1.10.287.130:FF:000003">
    <property type="entry name" value="Histidine kinase"/>
    <property type="match status" value="1"/>
</dbReference>
<name>A0A7X9RTT8_9BACT</name>
<keyword evidence="12" id="KW-0902">Two-component regulatory system</keyword>
<dbReference type="RefSeq" id="WP_169656240.1">
    <property type="nucleotide sequence ID" value="NZ_JABANE010000016.1"/>
</dbReference>
<dbReference type="Pfam" id="PF02518">
    <property type="entry name" value="HATPase_c"/>
    <property type="match status" value="1"/>
</dbReference>
<evidence type="ECO:0000256" key="10">
    <source>
        <dbReference type="ARBA" id="ARBA00022840"/>
    </source>
</evidence>
<keyword evidence="10" id="KW-0067">ATP-binding</keyword>
<keyword evidence="16" id="KW-0175">Coiled coil</keyword>
<evidence type="ECO:0000313" key="24">
    <source>
        <dbReference type="Proteomes" id="UP000576082"/>
    </source>
</evidence>
<comment type="subcellular location">
    <subcellularLocation>
        <location evidence="2">Cell membrane</location>
        <topology evidence="2">Multi-pass membrane protein</topology>
    </subcellularLocation>
</comment>
<evidence type="ECO:0000256" key="4">
    <source>
        <dbReference type="ARBA" id="ARBA00022475"/>
    </source>
</evidence>